<sequence>MNARIFTSADYAAIKNAVRRALRQAGGCLRELAGMTRLSAAQLSRFGDLNSDQWVPLDVALDLDSLAGEPVITRALAGLLGYDLVPSTVIVAQGRLVEHLAGLARESGDVMAGISEALADGRLTLNELARIENDLGDLDAHVQATKATVRAKIMALRGEA</sequence>
<dbReference type="GO" id="GO:0003677">
    <property type="term" value="F:DNA binding"/>
    <property type="evidence" value="ECO:0007669"/>
    <property type="project" value="InterPro"/>
</dbReference>
<dbReference type="Pfam" id="PF06892">
    <property type="entry name" value="Phage_CP76"/>
    <property type="match status" value="1"/>
</dbReference>
<reference evidence="1" key="1">
    <citation type="journal article" date="2014" name="Int. J. Syst. Evol. Microbiol.">
        <title>Complete genome sequence of Corynebacterium casei LMG S-19264T (=DSM 44701T), isolated from a smear-ripened cheese.</title>
        <authorList>
            <consortium name="US DOE Joint Genome Institute (JGI-PGF)"/>
            <person name="Walter F."/>
            <person name="Albersmeier A."/>
            <person name="Kalinowski J."/>
            <person name="Ruckert C."/>
        </authorList>
    </citation>
    <scope>NUCLEOTIDE SEQUENCE</scope>
    <source>
        <strain evidence="1">VKM B-2484</strain>
    </source>
</reference>
<name>A0A9W6J8B6_9HYPH</name>
<keyword evidence="2" id="KW-1185">Reference proteome</keyword>
<dbReference type="RefSeq" id="WP_213373030.1">
    <property type="nucleotide sequence ID" value="NZ_BSFJ01000005.1"/>
</dbReference>
<comment type="caution">
    <text evidence="1">The sequence shown here is derived from an EMBL/GenBank/DDBJ whole genome shotgun (WGS) entry which is preliminary data.</text>
</comment>
<organism evidence="1 2">
    <name type="scientific">Ancylobacter dichloromethanicus</name>
    <dbReference type="NCBI Taxonomy" id="518825"/>
    <lineage>
        <taxon>Bacteria</taxon>
        <taxon>Pseudomonadati</taxon>
        <taxon>Pseudomonadota</taxon>
        <taxon>Alphaproteobacteria</taxon>
        <taxon>Hyphomicrobiales</taxon>
        <taxon>Xanthobacteraceae</taxon>
        <taxon>Ancylobacter</taxon>
    </lineage>
</organism>
<evidence type="ECO:0000313" key="2">
    <source>
        <dbReference type="Proteomes" id="UP001143370"/>
    </source>
</evidence>
<dbReference type="EMBL" id="BSFJ01000005">
    <property type="protein sequence ID" value="GLK71691.1"/>
    <property type="molecule type" value="Genomic_DNA"/>
</dbReference>
<gene>
    <name evidence="1" type="ORF">GCM10017643_18060</name>
</gene>
<accession>A0A9W6J8B6</accession>
<dbReference type="Proteomes" id="UP001143370">
    <property type="component" value="Unassembled WGS sequence"/>
</dbReference>
<reference evidence="1" key="2">
    <citation type="submission" date="2023-01" db="EMBL/GenBank/DDBJ databases">
        <authorList>
            <person name="Sun Q."/>
            <person name="Evtushenko L."/>
        </authorList>
    </citation>
    <scope>NUCLEOTIDE SEQUENCE</scope>
    <source>
        <strain evidence="1">VKM B-2484</strain>
    </source>
</reference>
<protein>
    <submittedName>
        <fullName evidence="1">Uncharacterized protein</fullName>
    </submittedName>
</protein>
<dbReference type="AlphaFoldDB" id="A0A9W6J8B6"/>
<evidence type="ECO:0000313" key="1">
    <source>
        <dbReference type="EMBL" id="GLK71691.1"/>
    </source>
</evidence>
<proteinExistence type="predicted"/>
<dbReference type="InterPro" id="IPR009679">
    <property type="entry name" value="Phage_186_CII-like"/>
</dbReference>